<sequence length="513" mass="56998">MNSVPPAADSLKDIFKQTMLDQEIIFRKQVRELHRFYIVQKSLMKDHTPLELETNNSWKSNAQSFPRETGLPTNSVRMLDSRVSSSLELSEGWQGNSYKFQPRPFNLQLIPDQFMTLADDNLPKEVKVGDHLKEYMDVNSLHGGHFSDPLELRLSLSLGVAEGKQEDKDRSRYDKKTNACSKIFIDLEESTELTTNEDEKHSSFDAAEVTYSGRNHDSQVSIISDPITSGCMKIDLSHEIAMTSSFVGDSNRQERRYSVQGLKHSENMSHGKLLTGKQQLASCRVGCVDLNKVQLDDSSCHSDDVVLVRHLINSNHQDRGRKFQVKSSVNSARNECQTSFISPASESGLQTKMSEDSGSHDGNLKIGRDDMMLKLQNGHVHVLDPARVVAIQSGCEKTGEGDNVLHSDKMLITVEDEHPNRSSPSGKSSCISDDDSSPIKIMESGMQPYNSNLADSDQFSGINGRSKVAESLSGVQDQRSSGSNGIKHECYNNRVESAEVDNLIQIAAESLSL</sequence>
<accession>A0A6A3CEZ0</accession>
<gene>
    <name evidence="1" type="ORF">F3Y22_tig00005377pilonHSYRG00212</name>
</gene>
<reference evidence="1" key="1">
    <citation type="submission" date="2019-09" db="EMBL/GenBank/DDBJ databases">
        <title>Draft genome information of white flower Hibiscus syriacus.</title>
        <authorList>
            <person name="Kim Y.-M."/>
        </authorList>
    </citation>
    <scope>NUCLEOTIDE SEQUENCE [LARGE SCALE GENOMIC DNA]</scope>
    <source>
        <strain evidence="1">YM2019G1</strain>
    </source>
</reference>
<keyword evidence="1" id="KW-0560">Oxidoreductase</keyword>
<dbReference type="PANTHER" id="PTHR33167">
    <property type="entry name" value="TRANSCRIPTION FACTOR, PUTATIVE (DUF863)-RELATED"/>
    <property type="match status" value="1"/>
</dbReference>
<dbReference type="EMBL" id="VEPZ02000303">
    <property type="protein sequence ID" value="KAE8727773.1"/>
    <property type="molecule type" value="Genomic_DNA"/>
</dbReference>
<dbReference type="OrthoDB" id="786875at2759"/>
<organism evidence="1 2">
    <name type="scientific">Hibiscus syriacus</name>
    <name type="common">Rose of Sharon</name>
    <dbReference type="NCBI Taxonomy" id="106335"/>
    <lineage>
        <taxon>Eukaryota</taxon>
        <taxon>Viridiplantae</taxon>
        <taxon>Streptophyta</taxon>
        <taxon>Embryophyta</taxon>
        <taxon>Tracheophyta</taxon>
        <taxon>Spermatophyta</taxon>
        <taxon>Magnoliopsida</taxon>
        <taxon>eudicotyledons</taxon>
        <taxon>Gunneridae</taxon>
        <taxon>Pentapetalae</taxon>
        <taxon>rosids</taxon>
        <taxon>malvids</taxon>
        <taxon>Malvales</taxon>
        <taxon>Malvaceae</taxon>
        <taxon>Malvoideae</taxon>
        <taxon>Hibiscus</taxon>
    </lineage>
</organism>
<evidence type="ECO:0000313" key="1">
    <source>
        <dbReference type="EMBL" id="KAE8727773.1"/>
    </source>
</evidence>
<dbReference type="GO" id="GO:0004497">
    <property type="term" value="F:monooxygenase activity"/>
    <property type="evidence" value="ECO:0007669"/>
    <property type="project" value="UniProtKB-KW"/>
</dbReference>
<protein>
    <submittedName>
        <fullName evidence="1">Flavin-binding monooxygenase family protein</fullName>
    </submittedName>
</protein>
<name>A0A6A3CEZ0_HIBSY</name>
<keyword evidence="2" id="KW-1185">Reference proteome</keyword>
<dbReference type="PANTHER" id="PTHR33167:SF29">
    <property type="entry name" value="T28K15.14 PROTEIN"/>
    <property type="match status" value="1"/>
</dbReference>
<comment type="caution">
    <text evidence="1">The sequence shown here is derived from an EMBL/GenBank/DDBJ whole genome shotgun (WGS) entry which is preliminary data.</text>
</comment>
<evidence type="ECO:0000313" key="2">
    <source>
        <dbReference type="Proteomes" id="UP000436088"/>
    </source>
</evidence>
<dbReference type="AlphaFoldDB" id="A0A6A3CEZ0"/>
<dbReference type="Proteomes" id="UP000436088">
    <property type="component" value="Unassembled WGS sequence"/>
</dbReference>
<keyword evidence="1" id="KW-0503">Monooxygenase</keyword>
<proteinExistence type="predicted"/>